<name>A0A838AEN1_9PSEU</name>
<dbReference type="Proteomes" id="UP000582974">
    <property type="component" value="Unassembled WGS sequence"/>
</dbReference>
<protein>
    <submittedName>
        <fullName evidence="3">DUF3558 domain-containing protein</fullName>
    </submittedName>
</protein>
<feature type="signal peptide" evidence="2">
    <location>
        <begin position="1"/>
        <end position="27"/>
    </location>
</feature>
<evidence type="ECO:0000313" key="4">
    <source>
        <dbReference type="Proteomes" id="UP000582974"/>
    </source>
</evidence>
<keyword evidence="4" id="KW-1185">Reference proteome</keyword>
<evidence type="ECO:0000313" key="3">
    <source>
        <dbReference type="EMBL" id="MBA0127605.1"/>
    </source>
</evidence>
<dbReference type="RefSeq" id="WP_180894412.1">
    <property type="nucleotide sequence ID" value="NZ_JACCKD010000007.1"/>
</dbReference>
<evidence type="ECO:0000256" key="2">
    <source>
        <dbReference type="SAM" id="SignalP"/>
    </source>
</evidence>
<organism evidence="3 4">
    <name type="scientific">Haloechinothrix aidingensis</name>
    <dbReference type="NCBI Taxonomy" id="2752311"/>
    <lineage>
        <taxon>Bacteria</taxon>
        <taxon>Bacillati</taxon>
        <taxon>Actinomycetota</taxon>
        <taxon>Actinomycetes</taxon>
        <taxon>Pseudonocardiales</taxon>
        <taxon>Pseudonocardiaceae</taxon>
        <taxon>Haloechinothrix</taxon>
    </lineage>
</organism>
<dbReference type="InterPro" id="IPR024520">
    <property type="entry name" value="DUF3558"/>
</dbReference>
<proteinExistence type="predicted"/>
<dbReference type="AlphaFoldDB" id="A0A838AEN1"/>
<dbReference type="PROSITE" id="PS51257">
    <property type="entry name" value="PROKAR_LIPOPROTEIN"/>
    <property type="match status" value="1"/>
</dbReference>
<dbReference type="Pfam" id="PF12079">
    <property type="entry name" value="DUF3558"/>
    <property type="match status" value="1"/>
</dbReference>
<evidence type="ECO:0000256" key="1">
    <source>
        <dbReference type="SAM" id="MobiDB-lite"/>
    </source>
</evidence>
<feature type="region of interest" description="Disordered" evidence="1">
    <location>
        <begin position="22"/>
        <end position="59"/>
    </location>
</feature>
<reference evidence="3 4" key="1">
    <citation type="submission" date="2020-07" db="EMBL/GenBank/DDBJ databases">
        <title>Genome of Haloechinothrix sp.</title>
        <authorList>
            <person name="Tang S.-K."/>
            <person name="Yang L."/>
            <person name="Zhu W.-Y."/>
        </authorList>
    </citation>
    <scope>NUCLEOTIDE SEQUENCE [LARGE SCALE GENOMIC DNA]</scope>
    <source>
        <strain evidence="3 4">YIM 98757</strain>
    </source>
</reference>
<accession>A0A838AEN1</accession>
<feature type="compositionally biased region" description="Acidic residues" evidence="1">
    <location>
        <begin position="28"/>
        <end position="40"/>
    </location>
</feature>
<comment type="caution">
    <text evidence="3">The sequence shown here is derived from an EMBL/GenBank/DDBJ whole genome shotgun (WGS) entry which is preliminary data.</text>
</comment>
<keyword evidence="2" id="KW-0732">Signal</keyword>
<dbReference type="EMBL" id="JACCKD010000007">
    <property type="protein sequence ID" value="MBA0127605.1"/>
    <property type="molecule type" value="Genomic_DNA"/>
</dbReference>
<gene>
    <name evidence="3" type="ORF">H0B56_18840</name>
</gene>
<sequence length="216" mass="23239">MRDSMQWKIAVAIAAITLASGCSNNTADDAEPTEQTDSPDSEGQQVDLPHSGAPPIDDPVQDIARFEEEPCSILGDDELAESGFPINHAEADLEASTGPRCEFEMKSSEGTRAGVFAVTLTAPDSEGLSHIYRLEESGTLELFEELDYIEGYPAVIAGQRDERHRGECDIYTGVRDANALMLQVTATSDTSPHHETPCESARELTTLAIQNLTGGV</sequence>
<feature type="chain" id="PRO_5039600563" evidence="2">
    <location>
        <begin position="28"/>
        <end position="216"/>
    </location>
</feature>